<dbReference type="GO" id="GO:0005886">
    <property type="term" value="C:plasma membrane"/>
    <property type="evidence" value="ECO:0007669"/>
    <property type="project" value="UniProtKB-SubCell"/>
</dbReference>
<evidence type="ECO:0000256" key="4">
    <source>
        <dbReference type="ARBA" id="ARBA00022679"/>
    </source>
</evidence>
<dbReference type="GO" id="GO:0016763">
    <property type="term" value="F:pentosyltransferase activity"/>
    <property type="evidence" value="ECO:0007669"/>
    <property type="project" value="TreeGrafter"/>
</dbReference>
<feature type="transmembrane region" description="Helical" evidence="8">
    <location>
        <begin position="74"/>
        <end position="95"/>
    </location>
</feature>
<comment type="subcellular location">
    <subcellularLocation>
        <location evidence="1">Cell membrane</location>
        <topology evidence="1">Multi-pass membrane protein</topology>
    </subcellularLocation>
</comment>
<feature type="transmembrane region" description="Helical" evidence="8">
    <location>
        <begin position="160"/>
        <end position="182"/>
    </location>
</feature>
<organism evidence="9 10">
    <name type="scientific">Sphingomonas aracearum</name>
    <dbReference type="NCBI Taxonomy" id="2283317"/>
    <lineage>
        <taxon>Bacteria</taxon>
        <taxon>Pseudomonadati</taxon>
        <taxon>Pseudomonadota</taxon>
        <taxon>Alphaproteobacteria</taxon>
        <taxon>Sphingomonadales</taxon>
        <taxon>Sphingomonadaceae</taxon>
        <taxon>Sphingomonas</taxon>
    </lineage>
</organism>
<evidence type="ECO:0000256" key="8">
    <source>
        <dbReference type="SAM" id="Phobius"/>
    </source>
</evidence>
<evidence type="ECO:0000256" key="2">
    <source>
        <dbReference type="ARBA" id="ARBA00022475"/>
    </source>
</evidence>
<protein>
    <submittedName>
        <fullName evidence="9">DUF2029 domain-containing protein</fullName>
    </submittedName>
</protein>
<feature type="transmembrane region" description="Helical" evidence="8">
    <location>
        <begin position="107"/>
        <end position="126"/>
    </location>
</feature>
<keyword evidence="2" id="KW-1003">Cell membrane</keyword>
<keyword evidence="5 8" id="KW-0812">Transmembrane</keyword>
<evidence type="ECO:0000313" key="10">
    <source>
        <dbReference type="Proteomes" id="UP000253918"/>
    </source>
</evidence>
<keyword evidence="6 8" id="KW-1133">Transmembrane helix</keyword>
<dbReference type="OrthoDB" id="7463529at2"/>
<feature type="transmembrane region" description="Helical" evidence="8">
    <location>
        <begin position="194"/>
        <end position="215"/>
    </location>
</feature>
<feature type="transmembrane region" description="Helical" evidence="8">
    <location>
        <begin position="253"/>
        <end position="272"/>
    </location>
</feature>
<evidence type="ECO:0000256" key="3">
    <source>
        <dbReference type="ARBA" id="ARBA00022676"/>
    </source>
</evidence>
<dbReference type="PANTHER" id="PTHR33908:SF11">
    <property type="entry name" value="MEMBRANE PROTEIN"/>
    <property type="match status" value="1"/>
</dbReference>
<keyword evidence="4" id="KW-0808">Transferase</keyword>
<dbReference type="AlphaFoldDB" id="A0A369VXI3"/>
<evidence type="ECO:0000256" key="1">
    <source>
        <dbReference type="ARBA" id="ARBA00004651"/>
    </source>
</evidence>
<sequence>MRALLVRPVALLALAALLLVALAWLRPLDHDESQYVAAAMFTARGLIPYRDYAYLQTPLQPFGLAPVALWAGLWTWPALRMANALFGALALLGVYRAARIGGGEARLALAGAGLFAACDILLFSAGTARNDALPAALLALALPSIVAAQRGAATRQSALIAGLLLSAAAAAKLSFALPALAYGLYALSRPGHRAGWVAIGALPMAIVTGWCWVAAPEAFLFEVFTFPARAPAEYYEAAGRAWKLGLPAKALDVLKFLALGPALPALGLLAATRRQRPIGALDVMIVAGLIAAVLPSPTWRQYLLPALPPLFVQLALWWQARPPSRAVRVAVVVFAVAGLAPSAEALVRGAAAPPLAVALADTRAVARAATGLDGLVVTLSPQFLAGSSTLPDPRFATGPFYFRSHGLLGPDEETRARLVSQDRLDAALVIRPAAVLAGGEGAWTSGDPALDAAVERWAAAHGYRRTHVGPRLRLWFRPP</sequence>
<reference evidence="9 10" key="1">
    <citation type="submission" date="2018-07" db="EMBL/GenBank/DDBJ databases">
        <title>a novel species of Sphingomonas isolated from the rhizosphere soil of Araceae plant.</title>
        <authorList>
            <person name="Zhiyong W."/>
            <person name="Qinglan Z."/>
            <person name="Zhiwei F."/>
            <person name="Ding X."/>
            <person name="Gejiao W."/>
            <person name="Shixue Z."/>
        </authorList>
    </citation>
    <scope>NUCLEOTIDE SEQUENCE [LARGE SCALE GENOMIC DNA]</scope>
    <source>
        <strain evidence="9 10">WZY 27</strain>
    </source>
</reference>
<dbReference type="GO" id="GO:0009103">
    <property type="term" value="P:lipopolysaccharide biosynthetic process"/>
    <property type="evidence" value="ECO:0007669"/>
    <property type="project" value="UniProtKB-ARBA"/>
</dbReference>
<dbReference type="InterPro" id="IPR050297">
    <property type="entry name" value="LipidA_mod_glycosyltrf_83"/>
</dbReference>
<evidence type="ECO:0000256" key="6">
    <source>
        <dbReference type="ARBA" id="ARBA00022989"/>
    </source>
</evidence>
<keyword evidence="3" id="KW-0328">Glycosyltransferase</keyword>
<evidence type="ECO:0000256" key="5">
    <source>
        <dbReference type="ARBA" id="ARBA00022692"/>
    </source>
</evidence>
<accession>A0A369VXI3</accession>
<comment type="caution">
    <text evidence="9">The sequence shown here is derived from an EMBL/GenBank/DDBJ whole genome shotgun (WGS) entry which is preliminary data.</text>
</comment>
<evidence type="ECO:0000313" key="9">
    <source>
        <dbReference type="EMBL" id="RDE04541.1"/>
    </source>
</evidence>
<name>A0A369VXI3_9SPHN</name>
<proteinExistence type="predicted"/>
<dbReference type="EMBL" id="QQNB01000003">
    <property type="protein sequence ID" value="RDE04541.1"/>
    <property type="molecule type" value="Genomic_DNA"/>
</dbReference>
<gene>
    <name evidence="9" type="ORF">DVW87_13105</name>
</gene>
<dbReference type="PANTHER" id="PTHR33908">
    <property type="entry name" value="MANNOSYLTRANSFERASE YKCB-RELATED"/>
    <property type="match status" value="1"/>
</dbReference>
<keyword evidence="10" id="KW-1185">Reference proteome</keyword>
<dbReference type="RefSeq" id="WP_114688278.1">
    <property type="nucleotide sequence ID" value="NZ_QQNB01000003.1"/>
</dbReference>
<dbReference type="Proteomes" id="UP000253918">
    <property type="component" value="Unassembled WGS sequence"/>
</dbReference>
<evidence type="ECO:0000256" key="7">
    <source>
        <dbReference type="ARBA" id="ARBA00023136"/>
    </source>
</evidence>
<keyword evidence="7 8" id="KW-0472">Membrane</keyword>
<feature type="transmembrane region" description="Helical" evidence="8">
    <location>
        <begin position="278"/>
        <end position="295"/>
    </location>
</feature>